<dbReference type="InterPro" id="IPR032179">
    <property type="entry name" value="Cry22Aa_Ig-like"/>
</dbReference>
<evidence type="ECO:0000256" key="5">
    <source>
        <dbReference type="ARBA" id="ARBA00023316"/>
    </source>
</evidence>
<dbReference type="Pfam" id="PF16403">
    <property type="entry name" value="Bact_surface_Ig-like"/>
    <property type="match status" value="1"/>
</dbReference>
<dbReference type="SUPFAM" id="SSF141523">
    <property type="entry name" value="L,D-transpeptidase catalytic domain-like"/>
    <property type="match status" value="1"/>
</dbReference>
<accession>A0AB35U5S6</accession>
<name>A0AB35U5S6_9FIRM</name>
<evidence type="ECO:0000256" key="6">
    <source>
        <dbReference type="PROSITE-ProRule" id="PRU01373"/>
    </source>
</evidence>
<feature type="active site" description="Nucleophile" evidence="6">
    <location>
        <position position="262"/>
    </location>
</feature>
<keyword evidence="2" id="KW-0808">Transferase</keyword>
<reference evidence="9 10" key="1">
    <citation type="submission" date="2022-03" db="EMBL/GenBank/DDBJ databases">
        <title>Novel taxa within the pig intestine.</title>
        <authorList>
            <person name="Wylensek D."/>
            <person name="Bishof K."/>
            <person name="Afrizal A."/>
            <person name="Clavel T."/>
        </authorList>
    </citation>
    <scope>NUCLEOTIDE SEQUENCE [LARGE SCALE GENOMIC DNA]</scope>
    <source>
        <strain evidence="9 10">CLA-KB-P133</strain>
    </source>
</reference>
<dbReference type="InterPro" id="IPR013783">
    <property type="entry name" value="Ig-like_fold"/>
</dbReference>
<dbReference type="PROSITE" id="PS52029">
    <property type="entry name" value="LD_TPASE"/>
    <property type="match status" value="1"/>
</dbReference>
<keyword evidence="4 6" id="KW-0573">Peptidoglycan synthesis</keyword>
<keyword evidence="5 6" id="KW-0961">Cell wall biogenesis/degradation</keyword>
<dbReference type="RefSeq" id="WP_370596308.1">
    <property type="nucleotide sequence ID" value="NZ_JALBUR010000021.1"/>
</dbReference>
<dbReference type="Pfam" id="PF03734">
    <property type="entry name" value="YkuD"/>
    <property type="match status" value="1"/>
</dbReference>
<dbReference type="GO" id="GO:0071555">
    <property type="term" value="P:cell wall organization"/>
    <property type="evidence" value="ECO:0007669"/>
    <property type="project" value="UniProtKB-UniRule"/>
</dbReference>
<dbReference type="GO" id="GO:0008360">
    <property type="term" value="P:regulation of cell shape"/>
    <property type="evidence" value="ECO:0007669"/>
    <property type="project" value="UniProtKB-UniRule"/>
</dbReference>
<dbReference type="Gene3D" id="2.40.440.10">
    <property type="entry name" value="L,D-transpeptidase catalytic domain-like"/>
    <property type="match status" value="1"/>
</dbReference>
<proteinExistence type="predicted"/>
<protein>
    <submittedName>
        <fullName evidence="9">DUF5011 domain-containing protein</fullName>
    </submittedName>
</protein>
<feature type="region of interest" description="Disordered" evidence="7">
    <location>
        <begin position="296"/>
        <end position="325"/>
    </location>
</feature>
<evidence type="ECO:0000259" key="8">
    <source>
        <dbReference type="PROSITE" id="PS52029"/>
    </source>
</evidence>
<feature type="domain" description="L,D-TPase catalytic" evidence="8">
    <location>
        <begin position="162"/>
        <end position="286"/>
    </location>
</feature>
<dbReference type="EMBL" id="JALBUR010000021">
    <property type="protein sequence ID" value="MDX8420071.1"/>
    <property type="molecule type" value="Genomic_DNA"/>
</dbReference>
<evidence type="ECO:0000256" key="7">
    <source>
        <dbReference type="SAM" id="MobiDB-lite"/>
    </source>
</evidence>
<keyword evidence="3 6" id="KW-0133">Cell shape</keyword>
<dbReference type="AlphaFoldDB" id="A0AB35U5S6"/>
<feature type="active site" description="Proton donor/acceptor" evidence="6">
    <location>
        <position position="234"/>
    </location>
</feature>
<evidence type="ECO:0000256" key="3">
    <source>
        <dbReference type="ARBA" id="ARBA00022960"/>
    </source>
</evidence>
<dbReference type="SUPFAM" id="SSF49299">
    <property type="entry name" value="PKD domain"/>
    <property type="match status" value="1"/>
</dbReference>
<sequence>MILRIDQSKLVIEAGDSVSLYDAVTASGGTLSVSGSVNTDKTGSYPVVYSLRSSDRYGREILKKRSVIFTVEDTAAPVIALKTDNLQIAQGADFNPAGNVAGITDAVDGPIDQSHWQITSDVNASQPGTYQVTLEASDASGNTASASYQVTVVTPASDDHPYLIRVNRAANTVTVYARDASGNYSLPYKAFICSTGPDTPLGTYQTYGQSRWRALFDNASGQYVTDIVDDILFHSVPYFSESPDDLEYEEYNKLGTSASLGCVRLQAASARWIYVNCPLGTTVEFYDDAGNPGPFGKPDFQKIDVSSASRGWDPTDPDPANPWLK</sequence>
<evidence type="ECO:0000313" key="9">
    <source>
        <dbReference type="EMBL" id="MDX8420071.1"/>
    </source>
</evidence>
<dbReference type="GO" id="GO:0016740">
    <property type="term" value="F:transferase activity"/>
    <property type="evidence" value="ECO:0007669"/>
    <property type="project" value="UniProtKB-KW"/>
</dbReference>
<evidence type="ECO:0000256" key="1">
    <source>
        <dbReference type="ARBA" id="ARBA00004752"/>
    </source>
</evidence>
<organism evidence="9 10">
    <name type="scientific">Grylomicrobium aquisgranensis</name>
    <dbReference type="NCBI Taxonomy" id="2926318"/>
    <lineage>
        <taxon>Bacteria</taxon>
        <taxon>Bacillati</taxon>
        <taxon>Bacillota</taxon>
        <taxon>Erysipelotrichia</taxon>
        <taxon>Erysipelotrichales</taxon>
        <taxon>Erysipelotrichaceae</taxon>
        <taxon>Grylomicrobium</taxon>
    </lineage>
</organism>
<dbReference type="InterPro" id="IPR038063">
    <property type="entry name" value="Transpep_catalytic_dom"/>
</dbReference>
<evidence type="ECO:0000256" key="2">
    <source>
        <dbReference type="ARBA" id="ARBA00022679"/>
    </source>
</evidence>
<gene>
    <name evidence="9" type="ORF">MOZ60_08185</name>
</gene>
<dbReference type="GO" id="GO:0009252">
    <property type="term" value="P:peptidoglycan biosynthetic process"/>
    <property type="evidence" value="ECO:0007669"/>
    <property type="project" value="UniProtKB-KW"/>
</dbReference>
<keyword evidence="10" id="KW-1185">Reference proteome</keyword>
<comment type="caution">
    <text evidence="9">The sequence shown here is derived from an EMBL/GenBank/DDBJ whole genome shotgun (WGS) entry which is preliminary data.</text>
</comment>
<dbReference type="Proteomes" id="UP001286174">
    <property type="component" value="Unassembled WGS sequence"/>
</dbReference>
<dbReference type="Gene3D" id="2.60.40.10">
    <property type="entry name" value="Immunoglobulins"/>
    <property type="match status" value="1"/>
</dbReference>
<dbReference type="InterPro" id="IPR035986">
    <property type="entry name" value="PKD_dom_sf"/>
</dbReference>
<evidence type="ECO:0000256" key="4">
    <source>
        <dbReference type="ARBA" id="ARBA00022984"/>
    </source>
</evidence>
<dbReference type="CDD" id="cd16913">
    <property type="entry name" value="YkuD_like"/>
    <property type="match status" value="1"/>
</dbReference>
<dbReference type="InterPro" id="IPR005490">
    <property type="entry name" value="LD_TPept_cat_dom"/>
</dbReference>
<comment type="pathway">
    <text evidence="1 6">Cell wall biogenesis; peptidoglycan biosynthesis.</text>
</comment>
<evidence type="ECO:0000313" key="10">
    <source>
        <dbReference type="Proteomes" id="UP001286174"/>
    </source>
</evidence>